<dbReference type="STRING" id="1095776.SAMN04515672_3545"/>
<protein>
    <submittedName>
        <fullName evidence="4">Alcohol dehydrogenase GroES-like domain-containing protein</fullName>
    </submittedName>
</protein>
<dbReference type="SUPFAM" id="SSF51735">
    <property type="entry name" value="NAD(P)-binding Rossmann-fold domains"/>
    <property type="match status" value="1"/>
</dbReference>
<dbReference type="Gene3D" id="3.90.180.10">
    <property type="entry name" value="Medium-chain alcohol dehydrogenases, catalytic domain"/>
    <property type="match status" value="1"/>
</dbReference>
<organism evidence="4 5">
    <name type="scientific">Natronorubrum texcoconense</name>
    <dbReference type="NCBI Taxonomy" id="1095776"/>
    <lineage>
        <taxon>Archaea</taxon>
        <taxon>Methanobacteriati</taxon>
        <taxon>Methanobacteriota</taxon>
        <taxon>Stenosarchaea group</taxon>
        <taxon>Halobacteria</taxon>
        <taxon>Halobacteriales</taxon>
        <taxon>Natrialbaceae</taxon>
        <taxon>Natronorubrum</taxon>
    </lineage>
</organism>
<dbReference type="GO" id="GO:0043168">
    <property type="term" value="F:anion binding"/>
    <property type="evidence" value="ECO:0007669"/>
    <property type="project" value="UniProtKB-ARBA"/>
</dbReference>
<evidence type="ECO:0000313" key="5">
    <source>
        <dbReference type="Proteomes" id="UP000198882"/>
    </source>
</evidence>
<dbReference type="InterPro" id="IPR013154">
    <property type="entry name" value="ADH-like_N"/>
</dbReference>
<keyword evidence="5" id="KW-1185">Reference proteome</keyword>
<dbReference type="InterPro" id="IPR051603">
    <property type="entry name" value="Zinc-ADH_QOR/CCCR"/>
</dbReference>
<dbReference type="GO" id="GO:0044281">
    <property type="term" value="P:small molecule metabolic process"/>
    <property type="evidence" value="ECO:0007669"/>
    <property type="project" value="UniProtKB-ARBA"/>
</dbReference>
<dbReference type="PANTHER" id="PTHR44154:SF1">
    <property type="entry name" value="QUINONE OXIDOREDUCTASE"/>
    <property type="match status" value="1"/>
</dbReference>
<gene>
    <name evidence="4" type="ORF">SAMN04515672_3545</name>
</gene>
<dbReference type="SMART" id="SM00829">
    <property type="entry name" value="PKS_ER"/>
    <property type="match status" value="1"/>
</dbReference>
<feature type="region of interest" description="Disordered" evidence="2">
    <location>
        <begin position="1"/>
        <end position="28"/>
    </location>
</feature>
<dbReference type="InterPro" id="IPR011032">
    <property type="entry name" value="GroES-like_sf"/>
</dbReference>
<name>A0A1G9DDT4_9EURY</name>
<dbReference type="InterPro" id="IPR020843">
    <property type="entry name" value="ER"/>
</dbReference>
<feature type="domain" description="Enoyl reductase (ER)" evidence="3">
    <location>
        <begin position="10"/>
        <end position="334"/>
    </location>
</feature>
<evidence type="ECO:0000313" key="4">
    <source>
        <dbReference type="EMBL" id="SDK62052.1"/>
    </source>
</evidence>
<dbReference type="Pfam" id="PF08240">
    <property type="entry name" value="ADH_N"/>
    <property type="match status" value="1"/>
</dbReference>
<keyword evidence="1" id="KW-0521">NADP</keyword>
<evidence type="ECO:0000256" key="1">
    <source>
        <dbReference type="ARBA" id="ARBA00022857"/>
    </source>
</evidence>
<dbReference type="Proteomes" id="UP000198882">
    <property type="component" value="Unassembled WGS sequence"/>
</dbReference>
<dbReference type="AlphaFoldDB" id="A0A1G9DDT4"/>
<evidence type="ECO:0000259" key="3">
    <source>
        <dbReference type="SMART" id="SM00829"/>
    </source>
</evidence>
<proteinExistence type="predicted"/>
<accession>A0A1G9DDT4</accession>
<dbReference type="GO" id="GO:0016616">
    <property type="term" value="F:oxidoreductase activity, acting on the CH-OH group of donors, NAD or NADP as acceptor"/>
    <property type="evidence" value="ECO:0007669"/>
    <property type="project" value="UniProtKB-ARBA"/>
</dbReference>
<dbReference type="OrthoDB" id="75495at2157"/>
<dbReference type="Pfam" id="PF00107">
    <property type="entry name" value="ADH_zinc_N"/>
    <property type="match status" value="1"/>
</dbReference>
<dbReference type="RefSeq" id="WP_090310066.1">
    <property type="nucleotide sequence ID" value="NZ_FNFE01000005.1"/>
</dbReference>
<dbReference type="SUPFAM" id="SSF50129">
    <property type="entry name" value="GroES-like"/>
    <property type="match status" value="1"/>
</dbReference>
<dbReference type="InterPro" id="IPR013149">
    <property type="entry name" value="ADH-like_C"/>
</dbReference>
<evidence type="ECO:0000256" key="2">
    <source>
        <dbReference type="SAM" id="MobiDB-lite"/>
    </source>
</evidence>
<dbReference type="PANTHER" id="PTHR44154">
    <property type="entry name" value="QUINONE OXIDOREDUCTASE"/>
    <property type="match status" value="1"/>
</dbReference>
<dbReference type="EMBL" id="FNFE01000005">
    <property type="protein sequence ID" value="SDK62052.1"/>
    <property type="molecule type" value="Genomic_DNA"/>
</dbReference>
<reference evidence="5" key="1">
    <citation type="submission" date="2016-10" db="EMBL/GenBank/DDBJ databases">
        <authorList>
            <person name="Varghese N."/>
            <person name="Submissions S."/>
        </authorList>
    </citation>
    <scope>NUCLEOTIDE SEQUENCE [LARGE SCALE GENOMIC DNA]</scope>
    <source>
        <strain evidence="5">B4,CECT 8067,JCM 17497</strain>
    </source>
</reference>
<sequence>MRVAALTSHETPPEVEIQDRPAPSPGPGEAIVRVEAAALNHRDLWKLEDDDRLTAEDLPFVPGGDLAGIVEETAADVSAVSEGDRVVLCPLETCGTCRFCREGPENMCENYSSYDGAFAERAVVDANRLVGLPETVDIVDAAALPIAYVTAFRMLERAGTTAGDLVFVPGAAGGVGVAAIQLATILGAETIGTSTDESKLRTVESLGLDHAIHTGDPDEMRTAVADIGDVDVTINHLGGPFTRIGLQVLRTNGAMVVCGRTAGQFPEFDARDLYFGHKRLFGSTLGTQVDLEKLVGFVDTGRLDPVVAREYLLAETARMMEDMQSRDMVGKLIVRPQQ</sequence>
<dbReference type="InterPro" id="IPR036291">
    <property type="entry name" value="NAD(P)-bd_dom_sf"/>
</dbReference>
<dbReference type="GO" id="GO:0030554">
    <property type="term" value="F:adenyl nucleotide binding"/>
    <property type="evidence" value="ECO:0007669"/>
    <property type="project" value="UniProtKB-ARBA"/>
</dbReference>